<keyword evidence="5" id="KW-0969">Cilium</keyword>
<dbReference type="AlphaFoldDB" id="A0A7S3HWL6"/>
<evidence type="ECO:0000256" key="6">
    <source>
        <dbReference type="ARBA" id="ARBA00023212"/>
    </source>
</evidence>
<reference evidence="12" key="1">
    <citation type="submission" date="2021-01" db="EMBL/GenBank/DDBJ databases">
        <authorList>
            <person name="Corre E."/>
            <person name="Pelletier E."/>
            <person name="Niang G."/>
            <person name="Scheremetjew M."/>
            <person name="Finn R."/>
            <person name="Kale V."/>
            <person name="Holt S."/>
            <person name="Cochrane G."/>
            <person name="Meng A."/>
            <person name="Brown T."/>
            <person name="Cohen L."/>
        </authorList>
    </citation>
    <scope>NUCLEOTIDE SEQUENCE</scope>
    <source>
        <strain evidence="12">Fehren 1</strain>
    </source>
</reference>
<gene>
    <name evidence="12" type="ORF">FEHR0123_LOCUS1540</name>
</gene>
<dbReference type="EMBL" id="HBIE01004948">
    <property type="protein sequence ID" value="CAE0306634.1"/>
    <property type="molecule type" value="Transcribed_RNA"/>
</dbReference>
<keyword evidence="4" id="KW-0282">Flagellum</keyword>
<evidence type="ECO:0000256" key="10">
    <source>
        <dbReference type="ARBA" id="ARBA00041080"/>
    </source>
</evidence>
<accession>A0A7S3HWL6</accession>
<comment type="subcellular location">
    <subcellularLocation>
        <location evidence="8">Cell projection</location>
        <location evidence="8">Kinocilium</location>
    </subcellularLocation>
    <subcellularLocation>
        <location evidence="1">Cytoplasm</location>
        <location evidence="1">Cytoskeleton</location>
        <location evidence="1">Flagellum axoneme</location>
    </subcellularLocation>
</comment>
<evidence type="ECO:0000313" key="12">
    <source>
        <dbReference type="EMBL" id="CAE0306634.1"/>
    </source>
</evidence>
<keyword evidence="6" id="KW-0206">Cytoskeleton</keyword>
<organism evidence="12">
    <name type="scientific">Favella ehrenbergii</name>
    <dbReference type="NCBI Taxonomy" id="182087"/>
    <lineage>
        <taxon>Eukaryota</taxon>
        <taxon>Sar</taxon>
        <taxon>Alveolata</taxon>
        <taxon>Ciliophora</taxon>
        <taxon>Intramacronucleata</taxon>
        <taxon>Spirotrichea</taxon>
        <taxon>Choreotrichia</taxon>
        <taxon>Tintinnida</taxon>
        <taxon>Xystonellidae</taxon>
        <taxon>Favella</taxon>
    </lineage>
</organism>
<dbReference type="InterPro" id="IPR055316">
    <property type="entry name" value="RSP9"/>
</dbReference>
<evidence type="ECO:0000256" key="9">
    <source>
        <dbReference type="ARBA" id="ARBA00038319"/>
    </source>
</evidence>
<feature type="compositionally biased region" description="Acidic residues" evidence="11">
    <location>
        <begin position="106"/>
        <end position="121"/>
    </location>
</feature>
<dbReference type="GO" id="GO:0035082">
    <property type="term" value="P:axoneme assembly"/>
    <property type="evidence" value="ECO:0007669"/>
    <property type="project" value="InterPro"/>
</dbReference>
<evidence type="ECO:0000256" key="11">
    <source>
        <dbReference type="SAM" id="MobiDB-lite"/>
    </source>
</evidence>
<dbReference type="GO" id="GO:0044458">
    <property type="term" value="P:motile cilium assembly"/>
    <property type="evidence" value="ECO:0007669"/>
    <property type="project" value="TreeGrafter"/>
</dbReference>
<name>A0A7S3HWL6_9SPIT</name>
<comment type="similarity">
    <text evidence="9">Belongs to the flagellar radial spoke RSP9 family.</text>
</comment>
<evidence type="ECO:0000256" key="7">
    <source>
        <dbReference type="ARBA" id="ARBA00023273"/>
    </source>
</evidence>
<dbReference type="PANTHER" id="PTHR22069">
    <property type="entry name" value="MITOCHONDRIAL RIBOSOMAL PROTEIN S18"/>
    <property type="match status" value="1"/>
</dbReference>
<keyword evidence="3" id="KW-0970">Cilium biogenesis/degradation</keyword>
<evidence type="ECO:0000256" key="5">
    <source>
        <dbReference type="ARBA" id="ARBA00023069"/>
    </source>
</evidence>
<keyword evidence="2" id="KW-0963">Cytoplasm</keyword>
<evidence type="ECO:0000256" key="4">
    <source>
        <dbReference type="ARBA" id="ARBA00022846"/>
    </source>
</evidence>
<evidence type="ECO:0000256" key="3">
    <source>
        <dbReference type="ARBA" id="ARBA00022794"/>
    </source>
</evidence>
<dbReference type="GO" id="GO:0005930">
    <property type="term" value="C:axoneme"/>
    <property type="evidence" value="ECO:0007669"/>
    <property type="project" value="TreeGrafter"/>
</dbReference>
<evidence type="ECO:0000256" key="8">
    <source>
        <dbReference type="ARBA" id="ARBA00037822"/>
    </source>
</evidence>
<evidence type="ECO:0000256" key="1">
    <source>
        <dbReference type="ARBA" id="ARBA00004611"/>
    </source>
</evidence>
<feature type="region of interest" description="Disordered" evidence="11">
    <location>
        <begin position="96"/>
        <end position="128"/>
    </location>
</feature>
<keyword evidence="7" id="KW-0966">Cell projection</keyword>
<dbReference type="GO" id="GO:0060294">
    <property type="term" value="P:cilium movement involved in cell motility"/>
    <property type="evidence" value="ECO:0007669"/>
    <property type="project" value="TreeGrafter"/>
</dbReference>
<proteinExistence type="inferred from homology"/>
<sequence>MGLQQLLNEAADSDFEELLFWGRVSGTRSDYYIAMGVTYKHQYEFPCKTFYFASSNDFIFKKFRDMNTQHREQYDKILTPFIGDSAHVYIKEEREVDPGAQADEAQPTEEVERDPLEDTPPEDPSKGVTYRSLIEEDRLLYTVMAVENDCQICPHGAFRLTEAHEVERNVAFRGLNRDRTFSLSYYSHFRNVQDEAKKTALLADDAIFQPDFLDEVATDLPMGCWSIQPDTTNEVAIIRNNLWAGFTAYHKTGSGDFGSVYVGDGVKNIDLCFQM</sequence>
<protein>
    <recommendedName>
        <fullName evidence="10">Radial spoke head protein 9 homolog</fullName>
    </recommendedName>
</protein>
<dbReference type="PANTHER" id="PTHR22069:SF0">
    <property type="entry name" value="RADIAL SPOKE HEAD PROTEIN 9 HOMOLOG"/>
    <property type="match status" value="1"/>
</dbReference>
<evidence type="ECO:0000256" key="2">
    <source>
        <dbReference type="ARBA" id="ARBA00022490"/>
    </source>
</evidence>